<evidence type="ECO:0008006" key="3">
    <source>
        <dbReference type="Google" id="ProtNLM"/>
    </source>
</evidence>
<dbReference type="Gene3D" id="3.40.50.150">
    <property type="entry name" value="Vaccinia Virus protein VP39"/>
    <property type="match status" value="1"/>
</dbReference>
<evidence type="ECO:0000313" key="2">
    <source>
        <dbReference type="Proteomes" id="UP001597197"/>
    </source>
</evidence>
<dbReference type="RefSeq" id="WP_382318357.1">
    <property type="nucleotide sequence ID" value="NZ_JBHUFD010000019.1"/>
</dbReference>
<comment type="caution">
    <text evidence="1">The sequence shown here is derived from an EMBL/GenBank/DDBJ whole genome shotgun (WGS) entry which is preliminary data.</text>
</comment>
<dbReference type="EMBL" id="JBHUFD010000019">
    <property type="protein sequence ID" value="MFD1875541.1"/>
    <property type="molecule type" value="Genomic_DNA"/>
</dbReference>
<dbReference type="SUPFAM" id="SSF53335">
    <property type="entry name" value="S-adenosyl-L-methionine-dependent methyltransferases"/>
    <property type="match status" value="1"/>
</dbReference>
<gene>
    <name evidence="1" type="ORF">ACFSDX_24120</name>
</gene>
<evidence type="ECO:0000313" key="1">
    <source>
        <dbReference type="EMBL" id="MFD1875541.1"/>
    </source>
</evidence>
<proteinExistence type="predicted"/>
<dbReference type="Proteomes" id="UP001597197">
    <property type="component" value="Unassembled WGS sequence"/>
</dbReference>
<organism evidence="1 2">
    <name type="scientific">Hymenobacter bucti</name>
    <dbReference type="NCBI Taxonomy" id="1844114"/>
    <lineage>
        <taxon>Bacteria</taxon>
        <taxon>Pseudomonadati</taxon>
        <taxon>Bacteroidota</taxon>
        <taxon>Cytophagia</taxon>
        <taxon>Cytophagales</taxon>
        <taxon>Hymenobacteraceae</taxon>
        <taxon>Hymenobacter</taxon>
    </lineage>
</organism>
<accession>A0ABW4R1U1</accession>
<dbReference type="InterPro" id="IPR029063">
    <property type="entry name" value="SAM-dependent_MTases_sf"/>
</dbReference>
<protein>
    <recommendedName>
        <fullName evidence="3">Methyltransferase domain-containing protein</fullName>
    </recommendedName>
</protein>
<reference evidence="2" key="1">
    <citation type="journal article" date="2019" name="Int. J. Syst. Evol. Microbiol.">
        <title>The Global Catalogue of Microorganisms (GCM) 10K type strain sequencing project: providing services to taxonomists for standard genome sequencing and annotation.</title>
        <authorList>
            <consortium name="The Broad Institute Genomics Platform"/>
            <consortium name="The Broad Institute Genome Sequencing Center for Infectious Disease"/>
            <person name="Wu L."/>
            <person name="Ma J."/>
        </authorList>
    </citation>
    <scope>NUCLEOTIDE SEQUENCE [LARGE SCALE GENOMIC DNA]</scope>
    <source>
        <strain evidence="2">CGMCC 1.15795</strain>
    </source>
</reference>
<keyword evidence="2" id="KW-1185">Reference proteome</keyword>
<sequence length="191" mass="22134">MAIAKPKETDHIRFELADITHQATESYNMLLVIDVLEHLDNYFEFLRGILPKAHYTIFHISLDMSVWSLFREQMLLELKARVGHIYNFTEDFILSVLSDYGFRLVDKPFYLFVSGNEVAAGSTITAGTTSNLSWMEYNCFTASYKSSIRAQKQTNCANLPNNQWRFCSANLLKECFAQIRLLSLFLRMLTF</sequence>
<name>A0ABW4R1U1_9BACT</name>